<keyword evidence="3" id="KW-1185">Reference proteome</keyword>
<feature type="compositionally biased region" description="Low complexity" evidence="1">
    <location>
        <begin position="50"/>
        <end position="64"/>
    </location>
</feature>
<feature type="compositionally biased region" description="Low complexity" evidence="1">
    <location>
        <begin position="12"/>
        <end position="30"/>
    </location>
</feature>
<organism evidence="2 3">
    <name type="scientific">Isoptericola cucumis</name>
    <dbReference type="NCBI Taxonomy" id="1776856"/>
    <lineage>
        <taxon>Bacteria</taxon>
        <taxon>Bacillati</taxon>
        <taxon>Actinomycetota</taxon>
        <taxon>Actinomycetes</taxon>
        <taxon>Micrococcales</taxon>
        <taxon>Promicromonosporaceae</taxon>
        <taxon>Isoptericola</taxon>
    </lineage>
</organism>
<evidence type="ECO:0000313" key="2">
    <source>
        <dbReference type="EMBL" id="GGI11917.1"/>
    </source>
</evidence>
<dbReference type="Proteomes" id="UP000632535">
    <property type="component" value="Unassembled WGS sequence"/>
</dbReference>
<name>A0ABQ2BAJ5_9MICO</name>
<reference evidence="3" key="1">
    <citation type="journal article" date="2019" name="Int. J. Syst. Evol. Microbiol.">
        <title>The Global Catalogue of Microorganisms (GCM) 10K type strain sequencing project: providing services to taxonomists for standard genome sequencing and annotation.</title>
        <authorList>
            <consortium name="The Broad Institute Genomics Platform"/>
            <consortium name="The Broad Institute Genome Sequencing Center for Infectious Disease"/>
            <person name="Wu L."/>
            <person name="Ma J."/>
        </authorList>
    </citation>
    <scope>NUCLEOTIDE SEQUENCE [LARGE SCALE GENOMIC DNA]</scope>
    <source>
        <strain evidence="3">CCM 8653</strain>
    </source>
</reference>
<gene>
    <name evidence="2" type="ORF">GCM10007368_38580</name>
</gene>
<evidence type="ECO:0000313" key="3">
    <source>
        <dbReference type="Proteomes" id="UP000632535"/>
    </source>
</evidence>
<protein>
    <recommendedName>
        <fullName evidence="4">LytR cell envelope-related transcriptional attenuator</fullName>
    </recommendedName>
</protein>
<sequence>MLLLAGLTACQADGGPASGSDASARSAASDTSDDSGRGVRGEPGDDAETTTDPQPADTPAALPTFDPATTVGGYAPDFPKDLLGAPDDATVLASSAVPGDGRLTEVTLNLTTSRSAQQVIDQLAERLRDAGFEESASTTFSGLTAQTTFTRKQQHKKPVLETVLLGVFDEGERRLVTVSGSLVV</sequence>
<feature type="region of interest" description="Disordered" evidence="1">
    <location>
        <begin position="1"/>
        <end position="73"/>
    </location>
</feature>
<comment type="caution">
    <text evidence="2">The sequence shown here is derived from an EMBL/GenBank/DDBJ whole genome shotgun (WGS) entry which is preliminary data.</text>
</comment>
<evidence type="ECO:0008006" key="4">
    <source>
        <dbReference type="Google" id="ProtNLM"/>
    </source>
</evidence>
<evidence type="ECO:0000256" key="1">
    <source>
        <dbReference type="SAM" id="MobiDB-lite"/>
    </source>
</evidence>
<dbReference type="EMBL" id="BMDG01000017">
    <property type="protein sequence ID" value="GGI11917.1"/>
    <property type="molecule type" value="Genomic_DNA"/>
</dbReference>
<feature type="compositionally biased region" description="Basic and acidic residues" evidence="1">
    <location>
        <begin position="34"/>
        <end position="43"/>
    </location>
</feature>
<accession>A0ABQ2BAJ5</accession>
<proteinExistence type="predicted"/>